<evidence type="ECO:0000313" key="5">
    <source>
        <dbReference type="Proteomes" id="UP000536909"/>
    </source>
</evidence>
<dbReference type="AlphaFoldDB" id="A0AAJ5F1D5"/>
<dbReference type="Proteomes" id="UP000536909">
    <property type="component" value="Unassembled WGS sequence"/>
</dbReference>
<feature type="transmembrane region" description="Helical" evidence="1">
    <location>
        <begin position="55"/>
        <end position="78"/>
    </location>
</feature>
<dbReference type="RefSeq" id="WP_129120244.1">
    <property type="nucleotide sequence ID" value="NZ_BSUI01000009.1"/>
</dbReference>
<name>A0AAJ5F1D5_9DEIO</name>
<comment type="caution">
    <text evidence="3">The sequence shown here is derived from an EMBL/GenBank/DDBJ whole genome shotgun (WGS) entry which is preliminary data.</text>
</comment>
<evidence type="ECO:0000313" key="3">
    <source>
        <dbReference type="EMBL" id="TLK25068.1"/>
    </source>
</evidence>
<feature type="transmembrane region" description="Helical" evidence="1">
    <location>
        <begin position="132"/>
        <end position="155"/>
    </location>
</feature>
<keyword evidence="5" id="KW-1185">Reference proteome</keyword>
<gene>
    <name evidence="3" type="ORF">FCS05_12915</name>
    <name evidence="2" type="ORF">HNQ10_003308</name>
</gene>
<protein>
    <submittedName>
        <fullName evidence="3">DUF1453 domain-containing protein</fullName>
    </submittedName>
</protein>
<proteinExistence type="predicted"/>
<keyword evidence="1" id="KW-0812">Transmembrane</keyword>
<dbReference type="EMBL" id="JACHFV010000011">
    <property type="protein sequence ID" value="MBB5296461.1"/>
    <property type="molecule type" value="Genomic_DNA"/>
</dbReference>
<keyword evidence="1" id="KW-0472">Membrane</keyword>
<keyword evidence="1" id="KW-1133">Transmembrane helix</keyword>
<organism evidence="3 4">
    <name type="scientific">Deinococcus metallilatus</name>
    <dbReference type="NCBI Taxonomy" id="1211322"/>
    <lineage>
        <taxon>Bacteria</taxon>
        <taxon>Thermotogati</taxon>
        <taxon>Deinococcota</taxon>
        <taxon>Deinococci</taxon>
        <taxon>Deinococcales</taxon>
        <taxon>Deinococcaceae</taxon>
        <taxon>Deinococcus</taxon>
    </lineage>
</organism>
<sequence length="167" mass="17057">MSLTELLVSLALIGLVVRQLRGRPLTVLGLLWPVALVLIAGAEYVHSLPDAGHGLGFVLGCGGIGAVLGVLSGGLTHVSRRRDGTLIARATGPAALLWVLGVGARLGFALYAQNGGGPAIAHLSAAYHLTEAAWTGGLLLMALAEVLGRTAALLWRSRHPSASPLPA</sequence>
<evidence type="ECO:0000256" key="1">
    <source>
        <dbReference type="SAM" id="Phobius"/>
    </source>
</evidence>
<dbReference type="Proteomes" id="UP000308000">
    <property type="component" value="Unassembled WGS sequence"/>
</dbReference>
<accession>A0AAJ5F1D5</accession>
<reference evidence="3 4" key="1">
    <citation type="submission" date="2019-04" db="EMBL/GenBank/DDBJ databases">
        <title>Deinococcus metalilatus MA1002 mutant No.5.</title>
        <authorList>
            <person name="Park W."/>
            <person name="Park C."/>
        </authorList>
    </citation>
    <scope>NUCLEOTIDE SEQUENCE [LARGE SCALE GENOMIC DNA]</scope>
    <source>
        <strain evidence="3 4">MA1002-m5</strain>
    </source>
</reference>
<evidence type="ECO:0000313" key="4">
    <source>
        <dbReference type="Proteomes" id="UP000308000"/>
    </source>
</evidence>
<feature type="transmembrane region" description="Helical" evidence="1">
    <location>
        <begin position="90"/>
        <end position="112"/>
    </location>
</feature>
<dbReference type="EMBL" id="VBRC01000009">
    <property type="protein sequence ID" value="TLK25068.1"/>
    <property type="molecule type" value="Genomic_DNA"/>
</dbReference>
<evidence type="ECO:0000313" key="2">
    <source>
        <dbReference type="EMBL" id="MBB5296461.1"/>
    </source>
</evidence>
<reference evidence="2 5" key="2">
    <citation type="submission" date="2020-08" db="EMBL/GenBank/DDBJ databases">
        <title>Genomic Encyclopedia of Type Strains, Phase IV (KMG-IV): sequencing the most valuable type-strain genomes for metagenomic binning, comparative biology and taxonomic classification.</title>
        <authorList>
            <person name="Goeker M."/>
        </authorList>
    </citation>
    <scope>NUCLEOTIDE SEQUENCE [LARGE SCALE GENOMIC DNA]</scope>
    <source>
        <strain evidence="2 5">DSM 105434</strain>
    </source>
</reference>